<reference evidence="2" key="1">
    <citation type="journal article" date="2019" name="Int. J. Syst. Evol. Microbiol.">
        <title>The Global Catalogue of Microorganisms (GCM) 10K type strain sequencing project: providing services to taxonomists for standard genome sequencing and annotation.</title>
        <authorList>
            <consortium name="The Broad Institute Genomics Platform"/>
            <consortium name="The Broad Institute Genome Sequencing Center for Infectious Disease"/>
            <person name="Wu L."/>
            <person name="Ma J."/>
        </authorList>
    </citation>
    <scope>NUCLEOTIDE SEQUENCE [LARGE SCALE GENOMIC DNA]</scope>
    <source>
        <strain evidence="2">JCM 9687</strain>
    </source>
</reference>
<dbReference type="RefSeq" id="WP_258343672.1">
    <property type="nucleotide sequence ID" value="NZ_BAAAYK010000038.1"/>
</dbReference>
<dbReference type="EMBL" id="BAAAYK010000038">
    <property type="protein sequence ID" value="GAA3365286.1"/>
    <property type="molecule type" value="Genomic_DNA"/>
</dbReference>
<protein>
    <recommendedName>
        <fullName evidence="3">Zinc-binding dehydrogenase</fullName>
    </recommendedName>
</protein>
<sequence>MAGIADGALLNDRLVPAVRDGGRISTARFLTAEAERGITYRPAAVREYAQEWEELGRLRSQVDEGVLSLRLARTYPAGEAAQAHRALEAGGVRGRLVLEF</sequence>
<dbReference type="Pfam" id="PF13602">
    <property type="entry name" value="ADH_zinc_N_2"/>
    <property type="match status" value="1"/>
</dbReference>
<organism evidence="1 2">
    <name type="scientific">Saccharopolyspora gregorii</name>
    <dbReference type="NCBI Taxonomy" id="33914"/>
    <lineage>
        <taxon>Bacteria</taxon>
        <taxon>Bacillati</taxon>
        <taxon>Actinomycetota</taxon>
        <taxon>Actinomycetes</taxon>
        <taxon>Pseudonocardiales</taxon>
        <taxon>Pseudonocardiaceae</taxon>
        <taxon>Saccharopolyspora</taxon>
    </lineage>
</organism>
<dbReference type="Gene3D" id="3.90.180.10">
    <property type="entry name" value="Medium-chain alcohol dehydrogenases, catalytic domain"/>
    <property type="match status" value="1"/>
</dbReference>
<evidence type="ECO:0000313" key="1">
    <source>
        <dbReference type="EMBL" id="GAA3365286.1"/>
    </source>
</evidence>
<comment type="caution">
    <text evidence="1">The sequence shown here is derived from an EMBL/GenBank/DDBJ whole genome shotgun (WGS) entry which is preliminary data.</text>
</comment>
<gene>
    <name evidence="1" type="ORF">GCM10020366_64600</name>
</gene>
<keyword evidence="2" id="KW-1185">Reference proteome</keyword>
<accession>A0ABP6S194</accession>
<dbReference type="Proteomes" id="UP001500483">
    <property type="component" value="Unassembled WGS sequence"/>
</dbReference>
<evidence type="ECO:0008006" key="3">
    <source>
        <dbReference type="Google" id="ProtNLM"/>
    </source>
</evidence>
<evidence type="ECO:0000313" key="2">
    <source>
        <dbReference type="Proteomes" id="UP001500483"/>
    </source>
</evidence>
<dbReference type="Gene3D" id="3.40.50.720">
    <property type="entry name" value="NAD(P)-binding Rossmann-like Domain"/>
    <property type="match status" value="1"/>
</dbReference>
<name>A0ABP6S194_9PSEU</name>
<proteinExistence type="predicted"/>